<organism evidence="2 3">
    <name type="scientific">Tulasnella calospora MUT 4182</name>
    <dbReference type="NCBI Taxonomy" id="1051891"/>
    <lineage>
        <taxon>Eukaryota</taxon>
        <taxon>Fungi</taxon>
        <taxon>Dikarya</taxon>
        <taxon>Basidiomycota</taxon>
        <taxon>Agaricomycotina</taxon>
        <taxon>Agaricomycetes</taxon>
        <taxon>Cantharellales</taxon>
        <taxon>Tulasnellaceae</taxon>
        <taxon>Tulasnella</taxon>
    </lineage>
</organism>
<feature type="compositionally biased region" description="Polar residues" evidence="1">
    <location>
        <begin position="1"/>
        <end position="12"/>
    </location>
</feature>
<evidence type="ECO:0000313" key="3">
    <source>
        <dbReference type="Proteomes" id="UP000054248"/>
    </source>
</evidence>
<gene>
    <name evidence="2" type="ORF">M407DRAFT_25162</name>
</gene>
<feature type="compositionally biased region" description="Pro residues" evidence="1">
    <location>
        <begin position="27"/>
        <end position="40"/>
    </location>
</feature>
<name>A0A0C3LVQ1_9AGAM</name>
<reference evidence="3" key="2">
    <citation type="submission" date="2015-01" db="EMBL/GenBank/DDBJ databases">
        <title>Evolutionary Origins and Diversification of the Mycorrhizal Mutualists.</title>
        <authorList>
            <consortium name="DOE Joint Genome Institute"/>
            <consortium name="Mycorrhizal Genomics Consortium"/>
            <person name="Kohler A."/>
            <person name="Kuo A."/>
            <person name="Nagy L.G."/>
            <person name="Floudas D."/>
            <person name="Copeland A."/>
            <person name="Barry K.W."/>
            <person name="Cichocki N."/>
            <person name="Veneault-Fourrey C."/>
            <person name="LaButti K."/>
            <person name="Lindquist E.A."/>
            <person name="Lipzen A."/>
            <person name="Lundell T."/>
            <person name="Morin E."/>
            <person name="Murat C."/>
            <person name="Riley R."/>
            <person name="Ohm R."/>
            <person name="Sun H."/>
            <person name="Tunlid A."/>
            <person name="Henrissat B."/>
            <person name="Grigoriev I.V."/>
            <person name="Hibbett D.S."/>
            <person name="Martin F."/>
        </authorList>
    </citation>
    <scope>NUCLEOTIDE SEQUENCE [LARGE SCALE GENOMIC DNA]</scope>
    <source>
        <strain evidence="3">MUT 4182</strain>
    </source>
</reference>
<protein>
    <submittedName>
        <fullName evidence="2">Uncharacterized protein</fullName>
    </submittedName>
</protein>
<evidence type="ECO:0000313" key="2">
    <source>
        <dbReference type="EMBL" id="KIO25457.1"/>
    </source>
</evidence>
<dbReference type="HOGENOM" id="CLU_2265682_0_0_1"/>
<dbReference type="AlphaFoldDB" id="A0A0C3LVQ1"/>
<evidence type="ECO:0000256" key="1">
    <source>
        <dbReference type="SAM" id="MobiDB-lite"/>
    </source>
</evidence>
<reference evidence="2 3" key="1">
    <citation type="submission" date="2014-04" db="EMBL/GenBank/DDBJ databases">
        <authorList>
            <consortium name="DOE Joint Genome Institute"/>
            <person name="Kuo A."/>
            <person name="Girlanda M."/>
            <person name="Perotto S."/>
            <person name="Kohler A."/>
            <person name="Nagy L.G."/>
            <person name="Floudas D."/>
            <person name="Copeland A."/>
            <person name="Barry K.W."/>
            <person name="Cichocki N."/>
            <person name="Veneault-Fourrey C."/>
            <person name="LaButti K."/>
            <person name="Lindquist E.A."/>
            <person name="Lipzen A."/>
            <person name="Lundell T."/>
            <person name="Morin E."/>
            <person name="Murat C."/>
            <person name="Sun H."/>
            <person name="Tunlid A."/>
            <person name="Henrissat B."/>
            <person name="Grigoriev I.V."/>
            <person name="Hibbett D.S."/>
            <person name="Martin F."/>
            <person name="Nordberg H.P."/>
            <person name="Cantor M.N."/>
            <person name="Hua S.X."/>
        </authorList>
    </citation>
    <scope>NUCLEOTIDE SEQUENCE [LARGE SCALE GENOMIC DNA]</scope>
    <source>
        <strain evidence="2 3">MUT 4182</strain>
    </source>
</reference>
<keyword evidence="3" id="KW-1185">Reference proteome</keyword>
<sequence>MVTSPPHLSTSEVWPLVNPPVVIGPSHSPPLPSPTPPPQSPKAEPQTPVMHSPQPPDGSAEPEGGEDDKDLDLAGPSTNSKGKQRQQPPPSPPATSLLNAAIR</sequence>
<feature type="region of interest" description="Disordered" evidence="1">
    <location>
        <begin position="1"/>
        <end position="103"/>
    </location>
</feature>
<accession>A0A0C3LVQ1</accession>
<dbReference type="Proteomes" id="UP000054248">
    <property type="component" value="Unassembled WGS sequence"/>
</dbReference>
<dbReference type="EMBL" id="KN823041">
    <property type="protein sequence ID" value="KIO25457.1"/>
    <property type="molecule type" value="Genomic_DNA"/>
</dbReference>
<feature type="compositionally biased region" description="Polar residues" evidence="1">
    <location>
        <begin position="94"/>
        <end position="103"/>
    </location>
</feature>
<proteinExistence type="predicted"/>